<protein>
    <recommendedName>
        <fullName evidence="5">Arylesterase</fullName>
    </recommendedName>
</protein>
<dbReference type="InterPro" id="IPR011042">
    <property type="entry name" value="6-blade_b-propeller_TolB-like"/>
</dbReference>
<keyword evidence="4" id="KW-1185">Reference proteome</keyword>
<feature type="signal peptide" evidence="1">
    <location>
        <begin position="1"/>
        <end position="16"/>
    </location>
</feature>
<gene>
    <name evidence="2" type="ORF">EDS130_LOCUS1023</name>
    <name evidence="3" type="ORF">XAT740_LOCUS3807</name>
</gene>
<evidence type="ECO:0000313" key="2">
    <source>
        <dbReference type="EMBL" id="CAF0729850.1"/>
    </source>
</evidence>
<evidence type="ECO:0008006" key="5">
    <source>
        <dbReference type="Google" id="ProtNLM"/>
    </source>
</evidence>
<dbReference type="EMBL" id="CAJNOR010000148">
    <property type="protein sequence ID" value="CAF0817845.1"/>
    <property type="molecule type" value="Genomic_DNA"/>
</dbReference>
<evidence type="ECO:0000313" key="4">
    <source>
        <dbReference type="Proteomes" id="UP000663828"/>
    </source>
</evidence>
<dbReference type="AlphaFoldDB" id="A0A813TT58"/>
<keyword evidence="1" id="KW-0732">Signal</keyword>
<evidence type="ECO:0000256" key="1">
    <source>
        <dbReference type="SAM" id="SignalP"/>
    </source>
</evidence>
<reference evidence="3" key="1">
    <citation type="submission" date="2021-02" db="EMBL/GenBank/DDBJ databases">
        <authorList>
            <person name="Nowell W R."/>
        </authorList>
    </citation>
    <scope>NUCLEOTIDE SEQUENCE</scope>
</reference>
<dbReference type="SUPFAM" id="SSF63829">
    <property type="entry name" value="Calcium-dependent phosphotriesterase"/>
    <property type="match status" value="1"/>
</dbReference>
<dbReference type="PANTHER" id="PTHR11799:SF12">
    <property type="entry name" value="PARAOXONASE-RELATED"/>
    <property type="match status" value="1"/>
</dbReference>
<dbReference type="EMBL" id="CAJNOJ010000002">
    <property type="protein sequence ID" value="CAF0729850.1"/>
    <property type="molecule type" value="Genomic_DNA"/>
</dbReference>
<dbReference type="Proteomes" id="UP000663828">
    <property type="component" value="Unassembled WGS sequence"/>
</dbReference>
<sequence>MIKSALFWSCVVLSLAFIGKLLLDTGTFRHIETKGLTQCQLMVPPNGEGQAFEDFAIDYEKGVAYMPGDNRAWWHTLNISLASQSKRGKMFRLDLESETFSQYKLVNYPYEHFHPLGIGLLKRQNNQLFLTNYRVVDGEVVGTVEIFETSTSNEKQVKWIDSVVHPLFTMPDDVLPIDENTFYVSNVYHYRVDKSPYLHLFETFGRRPWTDVLLCSKTNEWQCKILIDSMATSNGIAASLDFKTIFIAFTADKSVRVYKYNSENNLLTYTQSLYVEFFPDNLMVNDKDELIVAGHPKPLVFVQHEKDRHVRSPSEIVIFRNPTSNSTYESLLLTNGEILSASTVGATYKHKLLVGALCDHGILMCHDLS</sequence>
<accession>A0A813TT58</accession>
<organism evidence="3 4">
    <name type="scientific">Adineta ricciae</name>
    <name type="common">Rotifer</name>
    <dbReference type="NCBI Taxonomy" id="249248"/>
    <lineage>
        <taxon>Eukaryota</taxon>
        <taxon>Metazoa</taxon>
        <taxon>Spiralia</taxon>
        <taxon>Gnathifera</taxon>
        <taxon>Rotifera</taxon>
        <taxon>Eurotatoria</taxon>
        <taxon>Bdelloidea</taxon>
        <taxon>Adinetida</taxon>
        <taxon>Adinetidae</taxon>
        <taxon>Adineta</taxon>
    </lineage>
</organism>
<comment type="caution">
    <text evidence="3">The sequence shown here is derived from an EMBL/GenBank/DDBJ whole genome shotgun (WGS) entry which is preliminary data.</text>
</comment>
<name>A0A813TT58_ADIRI</name>
<feature type="chain" id="PRO_5036223073" description="Arylesterase" evidence="1">
    <location>
        <begin position="17"/>
        <end position="369"/>
    </location>
</feature>
<proteinExistence type="predicted"/>
<dbReference type="Proteomes" id="UP000663852">
    <property type="component" value="Unassembled WGS sequence"/>
</dbReference>
<dbReference type="Gene3D" id="2.120.10.30">
    <property type="entry name" value="TolB, C-terminal domain"/>
    <property type="match status" value="1"/>
</dbReference>
<dbReference type="PANTHER" id="PTHR11799">
    <property type="entry name" value="PARAOXONASE"/>
    <property type="match status" value="1"/>
</dbReference>
<evidence type="ECO:0000313" key="3">
    <source>
        <dbReference type="EMBL" id="CAF0817845.1"/>
    </source>
</evidence>
<dbReference type="InterPro" id="IPR051288">
    <property type="entry name" value="Serum_paraoxonase/arylesterase"/>
</dbReference>
<dbReference type="OrthoDB" id="423498at2759"/>